<reference evidence="2 3" key="1">
    <citation type="submission" date="2018-10" db="EMBL/GenBank/DDBJ databases">
        <title>Genome sequencing of Lactobacillus species.</title>
        <authorList>
            <person name="Baek C."/>
            <person name="Yi H."/>
        </authorList>
    </citation>
    <scope>NUCLEOTIDE SEQUENCE [LARGE SCALE GENOMIC DNA]</scope>
    <source>
        <strain evidence="2 3">DSM 16365</strain>
    </source>
</reference>
<dbReference type="AlphaFoldDB" id="A0AAN1UJ65"/>
<evidence type="ECO:0000313" key="3">
    <source>
        <dbReference type="Proteomes" id="UP000281644"/>
    </source>
</evidence>
<proteinExistence type="predicted"/>
<dbReference type="EMBL" id="CP032751">
    <property type="protein sequence ID" value="AYJ36662.1"/>
    <property type="molecule type" value="Genomic_DNA"/>
</dbReference>
<feature type="transmembrane region" description="Helical" evidence="1">
    <location>
        <begin position="21"/>
        <end position="37"/>
    </location>
</feature>
<dbReference type="Proteomes" id="UP000281644">
    <property type="component" value="Chromosome"/>
</dbReference>
<protein>
    <submittedName>
        <fullName evidence="2">Uncharacterized protein</fullName>
    </submittedName>
</protein>
<evidence type="ECO:0000313" key="2">
    <source>
        <dbReference type="EMBL" id="AYJ36662.1"/>
    </source>
</evidence>
<gene>
    <name evidence="2" type="ORF">LPA65_13330</name>
</gene>
<feature type="transmembrane region" description="Helical" evidence="1">
    <location>
        <begin position="49"/>
        <end position="71"/>
    </location>
</feature>
<keyword evidence="1" id="KW-0812">Transmembrane</keyword>
<evidence type="ECO:0000256" key="1">
    <source>
        <dbReference type="SAM" id="Phobius"/>
    </source>
</evidence>
<name>A0AAN1UJ65_9LACO</name>
<dbReference type="KEGG" id="larg:LPA65_13330"/>
<sequence>MRKFYFQYHKQISSFININRFMLIFEFILLFVIKGGIDLYNQMPYNWHYYLSLLIHYFLGTLAFFALLLIIECIWHKFHLQ</sequence>
<keyword evidence="1" id="KW-1133">Transmembrane helix</keyword>
<keyword evidence="1" id="KW-0472">Membrane</keyword>
<organism evidence="2 3">
    <name type="scientific">Lactiplantibacillus argentoratensis</name>
    <dbReference type="NCBI Taxonomy" id="271881"/>
    <lineage>
        <taxon>Bacteria</taxon>
        <taxon>Bacillati</taxon>
        <taxon>Bacillota</taxon>
        <taxon>Bacilli</taxon>
        <taxon>Lactobacillales</taxon>
        <taxon>Lactobacillaceae</taxon>
        <taxon>Lactiplantibacillus</taxon>
    </lineage>
</organism>
<accession>A0AAN1UJ65</accession>